<dbReference type="PIRSF" id="PIRSF000388">
    <property type="entry name" value="Pantoate_hydroxy_MeTrfase"/>
    <property type="match status" value="1"/>
</dbReference>
<dbReference type="GO" id="GO:0015940">
    <property type="term" value="P:pantothenate biosynthetic process"/>
    <property type="evidence" value="ECO:0007669"/>
    <property type="project" value="UniProtKB-UniRule"/>
</dbReference>
<dbReference type="FunFam" id="3.20.20.60:FF:000003">
    <property type="entry name" value="3-methyl-2-oxobutanoate hydroxymethyltransferase"/>
    <property type="match status" value="1"/>
</dbReference>
<dbReference type="Proteomes" id="UP000078596">
    <property type="component" value="Chromosome"/>
</dbReference>
<dbReference type="UniPathway" id="UPA00028">
    <property type="reaction ID" value="UER00003"/>
</dbReference>
<dbReference type="InterPro" id="IPR003700">
    <property type="entry name" value="Pantoate_hydroxy_MeTrfase"/>
</dbReference>
<evidence type="ECO:0000256" key="4">
    <source>
        <dbReference type="ARBA" id="ARBA00022655"/>
    </source>
</evidence>
<dbReference type="AlphaFoldDB" id="A0A191ZFV2"/>
<feature type="binding site" evidence="8 11">
    <location>
        <position position="92"/>
    </location>
    <ligand>
        <name>Mg(2+)</name>
        <dbReference type="ChEBI" id="CHEBI:18420"/>
    </ligand>
</feature>
<protein>
    <recommendedName>
        <fullName evidence="8">3-methyl-2-oxobutanoate hydroxymethyltransferase</fullName>
        <ecNumber evidence="8">2.1.2.11</ecNumber>
    </recommendedName>
    <alternativeName>
        <fullName evidence="8">Ketopantoate hydroxymethyltransferase</fullName>
        <shortName evidence="8">KPHMT</shortName>
    </alternativeName>
</protein>
<evidence type="ECO:0000256" key="10">
    <source>
        <dbReference type="PIRSR" id="PIRSR000388-2"/>
    </source>
</evidence>
<comment type="similarity">
    <text evidence="2 8">Belongs to the PanB family.</text>
</comment>
<feature type="binding site" evidence="8 10">
    <location>
        <position position="121"/>
    </location>
    <ligand>
        <name>3-methyl-2-oxobutanoate</name>
        <dbReference type="ChEBI" id="CHEBI:11851"/>
    </ligand>
</feature>
<evidence type="ECO:0000256" key="8">
    <source>
        <dbReference type="HAMAP-Rule" id="MF_00156"/>
    </source>
</evidence>
<feature type="active site" description="Proton acceptor" evidence="8 9">
    <location>
        <position position="190"/>
    </location>
</feature>
<organism evidence="12 13">
    <name type="scientific">Halothiobacillus diazotrophicus</name>
    <dbReference type="NCBI Taxonomy" id="1860122"/>
    <lineage>
        <taxon>Bacteria</taxon>
        <taxon>Pseudomonadati</taxon>
        <taxon>Pseudomonadota</taxon>
        <taxon>Gammaproteobacteria</taxon>
        <taxon>Chromatiales</taxon>
        <taxon>Halothiobacillaceae</taxon>
        <taxon>Halothiobacillus</taxon>
    </lineage>
</organism>
<keyword evidence="8" id="KW-0963">Cytoplasm</keyword>
<dbReference type="GO" id="GO:0005737">
    <property type="term" value="C:cytoplasm"/>
    <property type="evidence" value="ECO:0007669"/>
    <property type="project" value="UniProtKB-SubCell"/>
</dbReference>
<reference evidence="12 13" key="1">
    <citation type="submission" date="2016-06" db="EMBL/GenBank/DDBJ databases">
        <title>Insight into the functional genes involving in sulfur oxidation in Pearl River water.</title>
        <authorList>
            <person name="Luo J."/>
            <person name="Tan X."/>
            <person name="Lin W."/>
        </authorList>
    </citation>
    <scope>NUCLEOTIDE SEQUENCE [LARGE SCALE GENOMIC DNA]</scope>
    <source>
        <strain evidence="12 13">LS2</strain>
    </source>
</reference>
<evidence type="ECO:0000256" key="6">
    <source>
        <dbReference type="ARBA" id="ARBA00022723"/>
    </source>
</evidence>
<dbReference type="NCBIfam" id="TIGR00222">
    <property type="entry name" value="panB"/>
    <property type="match status" value="1"/>
</dbReference>
<evidence type="ECO:0000313" key="13">
    <source>
        <dbReference type="Proteomes" id="UP000078596"/>
    </source>
</evidence>
<dbReference type="Gene3D" id="3.20.20.60">
    <property type="entry name" value="Phosphoenolpyruvate-binding domains"/>
    <property type="match status" value="1"/>
</dbReference>
<dbReference type="HAMAP" id="MF_00156">
    <property type="entry name" value="PanB"/>
    <property type="match status" value="1"/>
</dbReference>
<evidence type="ECO:0000313" key="12">
    <source>
        <dbReference type="EMBL" id="ANJ66732.1"/>
    </source>
</evidence>
<dbReference type="NCBIfam" id="NF001452">
    <property type="entry name" value="PRK00311.1"/>
    <property type="match status" value="1"/>
</dbReference>
<comment type="function">
    <text evidence="7 8">Catalyzes the reversible reaction in which hydroxymethyl group from 5,10-methylenetetrahydrofolate is transferred onto alpha-ketoisovalerate to form ketopantoate.</text>
</comment>
<feature type="binding site" evidence="8 11">
    <location>
        <position position="53"/>
    </location>
    <ligand>
        <name>Mg(2+)</name>
        <dbReference type="ChEBI" id="CHEBI:18420"/>
    </ligand>
</feature>
<dbReference type="EC" id="2.1.2.11" evidence="8"/>
<dbReference type="PANTHER" id="PTHR20881">
    <property type="entry name" value="3-METHYL-2-OXOBUTANOATE HYDROXYMETHYLTRANSFERASE"/>
    <property type="match status" value="1"/>
</dbReference>
<dbReference type="GO" id="GO:0008168">
    <property type="term" value="F:methyltransferase activity"/>
    <property type="evidence" value="ECO:0007669"/>
    <property type="project" value="UniProtKB-KW"/>
</dbReference>
<sequence>MMNTADDVIVPRTIPALWQAKRRKQPITMLTAYDASFARAADEAGIDVLLVGDSLGMVVQGQRDTLSVTLDDMVYHTQLVRRGAPGRLIMADMPFLSDSTVAQALASAGRLLQEGGADLVKIEGGEAKAPIIRALTDAGIPVCAHVGLLPQHVRQLGGYRVQGRDAEDAARILHDAEVLVEAGAVMVLVECVPGPLGTRLATALETPVIGIGAGNGVDGQVLVLHDLLGLNDHPPRFVRDFLRGRGSIGQALTAYVAAVRDRSFPAEHEGYI</sequence>
<dbReference type="STRING" id="1860122.A9404_04480"/>
<keyword evidence="12" id="KW-0489">Methyltransferase</keyword>
<accession>A0A191ZFV2</accession>
<evidence type="ECO:0000256" key="11">
    <source>
        <dbReference type="PIRSR" id="PIRSR000388-3"/>
    </source>
</evidence>
<evidence type="ECO:0000256" key="1">
    <source>
        <dbReference type="ARBA" id="ARBA00005033"/>
    </source>
</evidence>
<dbReference type="KEGG" id="haz:A9404_04480"/>
<dbReference type="CDD" id="cd06557">
    <property type="entry name" value="KPHMT-like"/>
    <property type="match status" value="1"/>
</dbReference>
<dbReference type="GO" id="GO:0000287">
    <property type="term" value="F:magnesium ion binding"/>
    <property type="evidence" value="ECO:0007669"/>
    <property type="project" value="TreeGrafter"/>
</dbReference>
<gene>
    <name evidence="8" type="primary">panB</name>
    <name evidence="12" type="ORF">A9404_04480</name>
</gene>
<dbReference type="EMBL" id="CP016027">
    <property type="protein sequence ID" value="ANJ66732.1"/>
    <property type="molecule type" value="Genomic_DNA"/>
</dbReference>
<comment type="subunit">
    <text evidence="3 8">Homodecamer; pentamer of dimers.</text>
</comment>
<feature type="binding site" evidence="8 10">
    <location>
        <begin position="53"/>
        <end position="54"/>
    </location>
    <ligand>
        <name>3-methyl-2-oxobutanoate</name>
        <dbReference type="ChEBI" id="CHEBI:11851"/>
    </ligand>
</feature>
<proteinExistence type="inferred from homology"/>
<evidence type="ECO:0000256" key="9">
    <source>
        <dbReference type="PIRSR" id="PIRSR000388-1"/>
    </source>
</evidence>
<dbReference type="PANTHER" id="PTHR20881:SF0">
    <property type="entry name" value="3-METHYL-2-OXOBUTANOATE HYDROXYMETHYLTRANSFERASE"/>
    <property type="match status" value="1"/>
</dbReference>
<dbReference type="GO" id="GO:0003864">
    <property type="term" value="F:3-methyl-2-oxobutanoate hydroxymethyltransferase activity"/>
    <property type="evidence" value="ECO:0007669"/>
    <property type="project" value="UniProtKB-UniRule"/>
</dbReference>
<evidence type="ECO:0000256" key="7">
    <source>
        <dbReference type="ARBA" id="ARBA00056497"/>
    </source>
</evidence>
<evidence type="ECO:0000256" key="5">
    <source>
        <dbReference type="ARBA" id="ARBA00022679"/>
    </source>
</evidence>
<dbReference type="RefSeq" id="WP_066099068.1">
    <property type="nucleotide sequence ID" value="NZ_CP016027.1"/>
</dbReference>
<feature type="binding site" evidence="8 10">
    <location>
        <position position="92"/>
    </location>
    <ligand>
        <name>3-methyl-2-oxobutanoate</name>
        <dbReference type="ChEBI" id="CHEBI:11851"/>
    </ligand>
</feature>
<keyword evidence="8 11" id="KW-0460">Magnesium</keyword>
<comment type="subcellular location">
    <subcellularLocation>
        <location evidence="8">Cytoplasm</location>
    </subcellularLocation>
</comment>
<name>A0A191ZFV2_9GAMM</name>
<dbReference type="InterPro" id="IPR015813">
    <property type="entry name" value="Pyrv/PenolPyrv_kinase-like_dom"/>
</dbReference>
<comment type="pathway">
    <text evidence="1 8">Cofactor biosynthesis; (R)-pantothenate biosynthesis; (R)-pantoate from 3-methyl-2-oxobutanoate: step 1/2.</text>
</comment>
<evidence type="ECO:0000256" key="3">
    <source>
        <dbReference type="ARBA" id="ARBA00011424"/>
    </source>
</evidence>
<dbReference type="InterPro" id="IPR040442">
    <property type="entry name" value="Pyrv_kinase-like_dom_sf"/>
</dbReference>
<dbReference type="SUPFAM" id="SSF51621">
    <property type="entry name" value="Phosphoenolpyruvate/pyruvate domain"/>
    <property type="match status" value="1"/>
</dbReference>
<comment type="cofactor">
    <cofactor evidence="8 11">
        <name>Mg(2+)</name>
        <dbReference type="ChEBI" id="CHEBI:18420"/>
    </cofactor>
    <text evidence="8 11">Binds 1 Mg(2+) ion per subunit.</text>
</comment>
<keyword evidence="13" id="KW-1185">Reference proteome</keyword>
<keyword evidence="6 8" id="KW-0479">Metal-binding</keyword>
<comment type="catalytic activity">
    <reaction evidence="8">
        <text>(6R)-5,10-methylene-5,6,7,8-tetrahydrofolate + 3-methyl-2-oxobutanoate + H2O = 2-dehydropantoate + (6S)-5,6,7,8-tetrahydrofolate</text>
        <dbReference type="Rhea" id="RHEA:11824"/>
        <dbReference type="ChEBI" id="CHEBI:11561"/>
        <dbReference type="ChEBI" id="CHEBI:11851"/>
        <dbReference type="ChEBI" id="CHEBI:15377"/>
        <dbReference type="ChEBI" id="CHEBI:15636"/>
        <dbReference type="ChEBI" id="CHEBI:57453"/>
        <dbReference type="EC" id="2.1.2.11"/>
    </reaction>
</comment>
<keyword evidence="5 8" id="KW-0808">Transferase</keyword>
<dbReference type="Pfam" id="PF02548">
    <property type="entry name" value="Pantoate_transf"/>
    <property type="match status" value="1"/>
</dbReference>
<feature type="binding site" evidence="8 11">
    <location>
        <position position="123"/>
    </location>
    <ligand>
        <name>Mg(2+)</name>
        <dbReference type="ChEBI" id="CHEBI:18420"/>
    </ligand>
</feature>
<keyword evidence="4 8" id="KW-0566">Pantothenate biosynthesis</keyword>
<evidence type="ECO:0000256" key="2">
    <source>
        <dbReference type="ARBA" id="ARBA00008676"/>
    </source>
</evidence>
<dbReference type="GO" id="GO:0032259">
    <property type="term" value="P:methylation"/>
    <property type="evidence" value="ECO:0007669"/>
    <property type="project" value="UniProtKB-KW"/>
</dbReference>